<feature type="transmembrane region" description="Helical" evidence="1">
    <location>
        <begin position="9"/>
        <end position="33"/>
    </location>
</feature>
<keyword evidence="1" id="KW-0472">Membrane</keyword>
<keyword evidence="1" id="KW-1133">Transmembrane helix</keyword>
<evidence type="ECO:0000313" key="2">
    <source>
        <dbReference type="EMBL" id="HIT37345.1"/>
    </source>
</evidence>
<evidence type="ECO:0000313" key="3">
    <source>
        <dbReference type="Proteomes" id="UP000886833"/>
    </source>
</evidence>
<comment type="caution">
    <text evidence="2">The sequence shown here is derived from an EMBL/GenBank/DDBJ whole genome shotgun (WGS) entry which is preliminary data.</text>
</comment>
<keyword evidence="1" id="KW-0812">Transmembrane</keyword>
<protein>
    <submittedName>
        <fullName evidence="2">Uncharacterized protein</fullName>
    </submittedName>
</protein>
<gene>
    <name evidence="2" type="ORF">IAB59_02550</name>
</gene>
<dbReference type="EMBL" id="DVKQ01000030">
    <property type="protein sequence ID" value="HIT37345.1"/>
    <property type="molecule type" value="Genomic_DNA"/>
</dbReference>
<sequence>MEKNDSKEILFSILGIFILVILVIGISFAAFSFSQTGEKTNTITTGTISMTYSEQDNGINLVNALPITDEQGKVLSGTNNVFDFTVTSTINGNNSVTVSYAITAVSSNSTVDDSAIKIYLTNMDDNADSEILAPTKISSLTTTTGNEAYKAPSGEFILSSGTMNSSSSHKYRLRMWVADDYTDATGGSYALKVNVYGAAAAL</sequence>
<organism evidence="2 3">
    <name type="scientific">Candidatus Onthousia faecipullorum</name>
    <dbReference type="NCBI Taxonomy" id="2840887"/>
    <lineage>
        <taxon>Bacteria</taxon>
        <taxon>Bacillati</taxon>
        <taxon>Bacillota</taxon>
        <taxon>Bacilli</taxon>
        <taxon>Candidatus Onthousia</taxon>
    </lineage>
</organism>
<dbReference type="AlphaFoldDB" id="A0A9D1KB79"/>
<name>A0A9D1KB79_9FIRM</name>
<proteinExistence type="predicted"/>
<accession>A0A9D1KB79</accession>
<reference evidence="2" key="2">
    <citation type="journal article" date="2021" name="PeerJ">
        <title>Extensive microbial diversity within the chicken gut microbiome revealed by metagenomics and culture.</title>
        <authorList>
            <person name="Gilroy R."/>
            <person name="Ravi A."/>
            <person name="Getino M."/>
            <person name="Pursley I."/>
            <person name="Horton D.L."/>
            <person name="Alikhan N.F."/>
            <person name="Baker D."/>
            <person name="Gharbi K."/>
            <person name="Hall N."/>
            <person name="Watson M."/>
            <person name="Adriaenssens E.M."/>
            <person name="Foster-Nyarko E."/>
            <person name="Jarju S."/>
            <person name="Secka A."/>
            <person name="Antonio M."/>
            <person name="Oren A."/>
            <person name="Chaudhuri R.R."/>
            <person name="La Ragione R."/>
            <person name="Hildebrand F."/>
            <person name="Pallen M.J."/>
        </authorList>
    </citation>
    <scope>NUCLEOTIDE SEQUENCE</scope>
    <source>
        <strain evidence="2">CHK195-26880</strain>
    </source>
</reference>
<evidence type="ECO:0000256" key="1">
    <source>
        <dbReference type="SAM" id="Phobius"/>
    </source>
</evidence>
<reference evidence="2" key="1">
    <citation type="submission" date="2020-10" db="EMBL/GenBank/DDBJ databases">
        <authorList>
            <person name="Gilroy R."/>
        </authorList>
    </citation>
    <scope>NUCLEOTIDE SEQUENCE</scope>
    <source>
        <strain evidence="2">CHK195-26880</strain>
    </source>
</reference>
<dbReference type="Proteomes" id="UP000886833">
    <property type="component" value="Unassembled WGS sequence"/>
</dbReference>